<dbReference type="InterPro" id="IPR020617">
    <property type="entry name" value="Thiolase_C"/>
</dbReference>
<comment type="similarity">
    <text evidence="1 6">Belongs to the thiolase-like superfamily. Thiolase family.</text>
</comment>
<dbReference type="Gene3D" id="3.40.47.10">
    <property type="match status" value="2"/>
</dbReference>
<evidence type="ECO:0000313" key="9">
    <source>
        <dbReference type="EMBL" id="ALS01809.1"/>
    </source>
</evidence>
<keyword evidence="3 6" id="KW-0808">Transferase</keyword>
<dbReference type="PANTHER" id="PTHR18919">
    <property type="entry name" value="ACETYL-COA C-ACYLTRANSFERASE"/>
    <property type="match status" value="1"/>
</dbReference>
<evidence type="ECO:0000313" key="10">
    <source>
        <dbReference type="Proteomes" id="UP000065511"/>
    </source>
</evidence>
<keyword evidence="4 6" id="KW-0012">Acyltransferase</keyword>
<name>A0ABM5W8T7_9ENTE</name>
<evidence type="ECO:0000256" key="1">
    <source>
        <dbReference type="ARBA" id="ARBA00010982"/>
    </source>
</evidence>
<dbReference type="Proteomes" id="UP000065511">
    <property type="component" value="Chromosome"/>
</dbReference>
<evidence type="ECO:0000256" key="2">
    <source>
        <dbReference type="ARBA" id="ARBA00012705"/>
    </source>
</evidence>
<dbReference type="EMBL" id="CP013614">
    <property type="protein sequence ID" value="ALS01809.1"/>
    <property type="molecule type" value="Genomic_DNA"/>
</dbReference>
<dbReference type="SUPFAM" id="SSF53901">
    <property type="entry name" value="Thiolase-like"/>
    <property type="match status" value="2"/>
</dbReference>
<feature type="domain" description="Thiolase N-terminal" evidence="7">
    <location>
        <begin position="4"/>
        <end position="263"/>
    </location>
</feature>
<accession>A0ABM5W8T7</accession>
<evidence type="ECO:0000256" key="4">
    <source>
        <dbReference type="ARBA" id="ARBA00023315"/>
    </source>
</evidence>
<gene>
    <name evidence="9" type="ORF">ATZ33_10610</name>
</gene>
<feature type="domain" description="Thiolase C-terminal" evidence="8">
    <location>
        <begin position="272"/>
        <end position="392"/>
    </location>
</feature>
<dbReference type="InterPro" id="IPR016039">
    <property type="entry name" value="Thiolase-like"/>
</dbReference>
<dbReference type="PANTHER" id="PTHR18919:SF107">
    <property type="entry name" value="ACETYL-COA ACETYLTRANSFERASE, CYTOSOLIC"/>
    <property type="match status" value="1"/>
</dbReference>
<evidence type="ECO:0000256" key="5">
    <source>
        <dbReference type="ARBA" id="ARBA00030755"/>
    </source>
</evidence>
<evidence type="ECO:0000259" key="7">
    <source>
        <dbReference type="Pfam" id="PF00108"/>
    </source>
</evidence>
<sequence length="396" mass="41476">MKEVVIVSAMRTPIGSFGGSLAQFSAVDLGVKVVERLIEKAGIEKELIEEVIIGNVLSAGKGQNVARQIAVNAGIPFTVPASTVGNVCGSGLKAVINGAQAILSGDREVVLVGGSESMSQAGYVSSDSRWGLRMGHGQLTDTILSDGLTDAFSGIHMGITAENLAEQFNITREAQDAFALNSQEKALKAIEEHAFDEQIVPITIPRKKQEPFIMTADEGPRAGLSIEKLGQLKTVFKEQGTVTAGNASGINDGAAMMLLMSKEKAELLGISYMATIKGYAFEGVDPAIMGYGPVVSTKKVLQKTGLTIEAIDLIESNEAFAAQSLTVAKELNLDLEKTNIHGGAIALGHPIGASGARILTTLLHGLNETQAKTGLATLCVGGGMGVSMIVERRESR</sequence>
<keyword evidence="10" id="KW-1185">Reference proteome</keyword>
<dbReference type="NCBIfam" id="TIGR01930">
    <property type="entry name" value="AcCoA-C-Actrans"/>
    <property type="match status" value="1"/>
</dbReference>
<evidence type="ECO:0000256" key="3">
    <source>
        <dbReference type="ARBA" id="ARBA00022679"/>
    </source>
</evidence>
<reference evidence="9 10" key="1">
    <citation type="submission" date="2015-12" db="EMBL/GenBank/DDBJ databases">
        <authorList>
            <person name="Lauer A."/>
            <person name="Humrighouse B."/>
            <person name="Loparev V."/>
            <person name="Shewmaker P.L."/>
            <person name="Whitney A.M."/>
            <person name="McLaughlin R.W."/>
        </authorList>
    </citation>
    <scope>NUCLEOTIDE SEQUENCE [LARGE SCALE GENOMIC DNA]</scope>
    <source>
        <strain evidence="9 10">LMG 23085</strain>
    </source>
</reference>
<proteinExistence type="inferred from homology"/>
<evidence type="ECO:0000259" key="8">
    <source>
        <dbReference type="Pfam" id="PF02803"/>
    </source>
</evidence>
<organism evidence="9 10">
    <name type="scientific">Enterococcus silesiacus</name>
    <dbReference type="NCBI Taxonomy" id="332949"/>
    <lineage>
        <taxon>Bacteria</taxon>
        <taxon>Bacillati</taxon>
        <taxon>Bacillota</taxon>
        <taxon>Bacilli</taxon>
        <taxon>Lactobacillales</taxon>
        <taxon>Enterococcaceae</taxon>
        <taxon>Enterococcus</taxon>
    </lineage>
</organism>
<dbReference type="InterPro" id="IPR020610">
    <property type="entry name" value="Thiolase_AS"/>
</dbReference>
<dbReference type="PROSITE" id="PS00737">
    <property type="entry name" value="THIOLASE_2"/>
    <property type="match status" value="1"/>
</dbReference>
<dbReference type="PROSITE" id="PS00099">
    <property type="entry name" value="THIOLASE_3"/>
    <property type="match status" value="1"/>
</dbReference>
<dbReference type="InterPro" id="IPR002155">
    <property type="entry name" value="Thiolase"/>
</dbReference>
<dbReference type="InterPro" id="IPR020616">
    <property type="entry name" value="Thiolase_N"/>
</dbReference>
<dbReference type="Pfam" id="PF00108">
    <property type="entry name" value="Thiolase_N"/>
    <property type="match status" value="1"/>
</dbReference>
<evidence type="ECO:0000256" key="6">
    <source>
        <dbReference type="RuleBase" id="RU003557"/>
    </source>
</evidence>
<dbReference type="InterPro" id="IPR020613">
    <property type="entry name" value="Thiolase_CS"/>
</dbReference>
<dbReference type="CDD" id="cd00751">
    <property type="entry name" value="thiolase"/>
    <property type="match status" value="1"/>
</dbReference>
<dbReference type="EC" id="2.3.1.9" evidence="2"/>
<dbReference type="PIRSF" id="PIRSF000429">
    <property type="entry name" value="Ac-CoA_Ac_transf"/>
    <property type="match status" value="1"/>
</dbReference>
<protein>
    <recommendedName>
        <fullName evidence="2">acetyl-CoA C-acetyltransferase</fullName>
        <ecNumber evidence="2">2.3.1.9</ecNumber>
    </recommendedName>
    <alternativeName>
        <fullName evidence="5">Acetoacetyl-CoA thiolase</fullName>
    </alternativeName>
</protein>
<dbReference type="Pfam" id="PF02803">
    <property type="entry name" value="Thiolase_C"/>
    <property type="match status" value="1"/>
</dbReference>
<dbReference type="RefSeq" id="WP_071877380.1">
    <property type="nucleotide sequence ID" value="NZ_JXLC01000008.1"/>
</dbReference>